<evidence type="ECO:0000256" key="3">
    <source>
        <dbReference type="ARBA" id="ARBA00023155"/>
    </source>
</evidence>
<keyword evidence="3 5" id="KW-0371">Homeobox</keyword>
<proteinExistence type="predicted"/>
<evidence type="ECO:0000313" key="8">
    <source>
        <dbReference type="Proteomes" id="UP001151532"/>
    </source>
</evidence>
<dbReference type="GO" id="GO:0005634">
    <property type="term" value="C:nucleus"/>
    <property type="evidence" value="ECO:0007669"/>
    <property type="project" value="UniProtKB-SubCell"/>
</dbReference>
<dbReference type="GO" id="GO:0000981">
    <property type="term" value="F:DNA-binding transcription factor activity, RNA polymerase II-specific"/>
    <property type="evidence" value="ECO:0007669"/>
    <property type="project" value="InterPro"/>
</dbReference>
<dbReference type="AlphaFoldDB" id="A0A9Q0W5E4"/>
<dbReference type="Gene3D" id="1.10.10.60">
    <property type="entry name" value="Homeodomain-like"/>
    <property type="match status" value="1"/>
</dbReference>
<dbReference type="PROSITE" id="PS50071">
    <property type="entry name" value="HOMEOBOX_2"/>
    <property type="match status" value="1"/>
</dbReference>
<evidence type="ECO:0000256" key="2">
    <source>
        <dbReference type="ARBA" id="ARBA00023125"/>
    </source>
</evidence>
<reference evidence="7" key="1">
    <citation type="submission" date="2022-11" db="EMBL/GenBank/DDBJ databases">
        <authorList>
            <person name="Hyden B.L."/>
            <person name="Feng K."/>
            <person name="Yates T."/>
            <person name="Jawdy S."/>
            <person name="Smart L.B."/>
            <person name="Muchero W."/>
        </authorList>
    </citation>
    <scope>NUCLEOTIDE SEQUENCE</scope>
    <source>
        <tissue evidence="7">Shoot tip</tissue>
    </source>
</reference>
<name>A0A9Q0W5E4_SALPP</name>
<dbReference type="SMART" id="SM00389">
    <property type="entry name" value="HOX"/>
    <property type="match status" value="1"/>
</dbReference>
<evidence type="ECO:0000259" key="6">
    <source>
        <dbReference type="PROSITE" id="PS50071"/>
    </source>
</evidence>
<dbReference type="Pfam" id="PF05920">
    <property type="entry name" value="Homeobox_KN"/>
    <property type="match status" value="1"/>
</dbReference>
<sequence>MKKPVEERQMCRIVPVQTRRIKKGKLPKEAKKILLDWWTIHNKWPYPTEADKAALAESTGLEPKQINNWFINQRKRHWKPSENTQVAFCG</sequence>
<evidence type="ECO:0000256" key="5">
    <source>
        <dbReference type="PROSITE-ProRule" id="PRU00108"/>
    </source>
</evidence>
<feature type="DNA-binding region" description="Homeobox" evidence="5">
    <location>
        <begin position="19"/>
        <end position="81"/>
    </location>
</feature>
<keyword evidence="4 5" id="KW-0539">Nucleus</keyword>
<keyword evidence="2 5" id="KW-0238">DNA-binding</keyword>
<dbReference type="InterPro" id="IPR001356">
    <property type="entry name" value="HD"/>
</dbReference>
<evidence type="ECO:0000256" key="4">
    <source>
        <dbReference type="ARBA" id="ARBA00023242"/>
    </source>
</evidence>
<dbReference type="InterPro" id="IPR009057">
    <property type="entry name" value="Homeodomain-like_sf"/>
</dbReference>
<dbReference type="InterPro" id="IPR017970">
    <property type="entry name" value="Homeobox_CS"/>
</dbReference>
<feature type="domain" description="Homeobox" evidence="6">
    <location>
        <begin position="17"/>
        <end position="80"/>
    </location>
</feature>
<dbReference type="PANTHER" id="PTHR11850">
    <property type="entry name" value="HOMEOBOX PROTEIN TRANSCRIPTION FACTORS"/>
    <property type="match status" value="1"/>
</dbReference>
<keyword evidence="8" id="KW-1185">Reference proteome</keyword>
<protein>
    <submittedName>
        <fullName evidence="7">HOMEOBOX PROTEIN TRANSCRIPTION FACTORS</fullName>
    </submittedName>
</protein>
<comment type="caution">
    <text evidence="7">The sequence shown here is derived from an EMBL/GenBank/DDBJ whole genome shotgun (WGS) entry which is preliminary data.</text>
</comment>
<dbReference type="InterPro" id="IPR008422">
    <property type="entry name" value="KN_HD"/>
</dbReference>
<organism evidence="7 8">
    <name type="scientific">Salix purpurea</name>
    <name type="common">Purple osier willow</name>
    <dbReference type="NCBI Taxonomy" id="77065"/>
    <lineage>
        <taxon>Eukaryota</taxon>
        <taxon>Viridiplantae</taxon>
        <taxon>Streptophyta</taxon>
        <taxon>Embryophyta</taxon>
        <taxon>Tracheophyta</taxon>
        <taxon>Spermatophyta</taxon>
        <taxon>Magnoliopsida</taxon>
        <taxon>eudicotyledons</taxon>
        <taxon>Gunneridae</taxon>
        <taxon>Pentapetalae</taxon>
        <taxon>rosids</taxon>
        <taxon>fabids</taxon>
        <taxon>Malpighiales</taxon>
        <taxon>Salicaceae</taxon>
        <taxon>Saliceae</taxon>
        <taxon>Salix</taxon>
    </lineage>
</organism>
<gene>
    <name evidence="7" type="ORF">OIU79_025565</name>
</gene>
<dbReference type="CDD" id="cd00086">
    <property type="entry name" value="homeodomain"/>
    <property type="match status" value="1"/>
</dbReference>
<comment type="subcellular location">
    <subcellularLocation>
        <location evidence="1 5">Nucleus</location>
    </subcellularLocation>
</comment>
<dbReference type="EMBL" id="JAPFFK010000006">
    <property type="protein sequence ID" value="KAJ6760747.1"/>
    <property type="molecule type" value="Genomic_DNA"/>
</dbReference>
<dbReference type="InterPro" id="IPR050224">
    <property type="entry name" value="TALE_homeobox"/>
</dbReference>
<evidence type="ECO:0000313" key="7">
    <source>
        <dbReference type="EMBL" id="KAJ6760747.1"/>
    </source>
</evidence>
<accession>A0A9Q0W5E4</accession>
<dbReference type="Proteomes" id="UP001151532">
    <property type="component" value="Chromosome 15Z"/>
</dbReference>
<dbReference type="PROSITE" id="PS00027">
    <property type="entry name" value="HOMEOBOX_1"/>
    <property type="match status" value="1"/>
</dbReference>
<dbReference type="OrthoDB" id="10056939at2759"/>
<dbReference type="GO" id="GO:0003677">
    <property type="term" value="F:DNA binding"/>
    <property type="evidence" value="ECO:0007669"/>
    <property type="project" value="UniProtKB-UniRule"/>
</dbReference>
<dbReference type="SUPFAM" id="SSF46689">
    <property type="entry name" value="Homeodomain-like"/>
    <property type="match status" value="1"/>
</dbReference>
<evidence type="ECO:0000256" key="1">
    <source>
        <dbReference type="ARBA" id="ARBA00004123"/>
    </source>
</evidence>
<reference evidence="7" key="2">
    <citation type="journal article" date="2023" name="Int. J. Mol. Sci.">
        <title>De Novo Assembly and Annotation of 11 Diverse Shrub Willow (Salix) Genomes Reveals Novel Gene Organization in Sex-Linked Regions.</title>
        <authorList>
            <person name="Hyden B."/>
            <person name="Feng K."/>
            <person name="Yates T.B."/>
            <person name="Jawdy S."/>
            <person name="Cereghino C."/>
            <person name="Smart L.B."/>
            <person name="Muchero W."/>
        </authorList>
    </citation>
    <scope>NUCLEOTIDE SEQUENCE</scope>
    <source>
        <tissue evidence="7">Shoot tip</tissue>
    </source>
</reference>